<feature type="transmembrane region" description="Helical" evidence="2">
    <location>
        <begin position="950"/>
        <end position="971"/>
    </location>
</feature>
<feature type="transmembrane region" description="Helical" evidence="2">
    <location>
        <begin position="420"/>
        <end position="442"/>
    </location>
</feature>
<protein>
    <submittedName>
        <fullName evidence="3">Uncharacterized protein</fullName>
    </submittedName>
</protein>
<feature type="transmembrane region" description="Helical" evidence="2">
    <location>
        <begin position="991"/>
        <end position="1012"/>
    </location>
</feature>
<feature type="compositionally biased region" description="Low complexity" evidence="1">
    <location>
        <begin position="670"/>
        <end position="680"/>
    </location>
</feature>
<name>A0A1C6XDE9_PLACE</name>
<organism evidence="3 4">
    <name type="scientific">Plasmodium chabaudi adami</name>
    <dbReference type="NCBI Taxonomy" id="5826"/>
    <lineage>
        <taxon>Eukaryota</taxon>
        <taxon>Sar</taxon>
        <taxon>Alveolata</taxon>
        <taxon>Apicomplexa</taxon>
        <taxon>Aconoidasida</taxon>
        <taxon>Haemosporida</taxon>
        <taxon>Plasmodiidae</taxon>
        <taxon>Plasmodium</taxon>
        <taxon>Plasmodium (Vinckeia)</taxon>
    </lineage>
</organism>
<accession>A0A1C6XDE9</accession>
<dbReference type="AlphaFoldDB" id="A0A1C6XDE9"/>
<keyword evidence="2" id="KW-0812">Transmembrane</keyword>
<feature type="region of interest" description="Disordered" evidence="1">
    <location>
        <begin position="703"/>
        <end position="725"/>
    </location>
</feature>
<evidence type="ECO:0000256" key="2">
    <source>
        <dbReference type="SAM" id="Phobius"/>
    </source>
</evidence>
<feature type="transmembrane region" description="Helical" evidence="2">
    <location>
        <begin position="314"/>
        <end position="335"/>
    </location>
</feature>
<feature type="compositionally biased region" description="Basic and acidic residues" evidence="1">
    <location>
        <begin position="710"/>
        <end position="722"/>
    </location>
</feature>
<feature type="transmembrane region" description="Helical" evidence="2">
    <location>
        <begin position="242"/>
        <end position="261"/>
    </location>
</feature>
<dbReference type="EMBL" id="LT608184">
    <property type="protein sequence ID" value="SCM01749.1"/>
    <property type="molecule type" value="Genomic_DNA"/>
</dbReference>
<feature type="compositionally biased region" description="Polar residues" evidence="1">
    <location>
        <begin position="655"/>
        <end position="669"/>
    </location>
</feature>
<feature type="transmembrane region" description="Helical" evidence="2">
    <location>
        <begin position="106"/>
        <end position="129"/>
    </location>
</feature>
<sequence length="1042" mass="122758">MKKEEEFLKNEIEKESIALFKKNLLKESYKWFKDTDYFVKIKNDNNYNNIENKTETKNIVTGRVQLGWGGTFFLLCCVVVICDNSGWQSCNHYNNNIFYSPESLTIVYSFLYVIYAFPLFIFHQCLGLVSQGNYVKSCRMLSPHMGILTIFSLFGTITFCAKEICNFSAEFLQNIIRLYNRSEESKYGMTKIFVDFTTPGSKCASAPNTIYMESINHCIEFNDHVIVNFYENLWFIGNKDNYIYLILISTLFILFCYFILLRENIRVFKFFIFVIIINWITTKSVVTMNTFFFYIPQPKKIYEEIVSIFEEIGFLKLTIFLYGTLARSSSIFILSTFASYFHTNTNIMTISLYTFGFYMMNMYFYLKNEAHEYYLYSKGLGSGTSYNFMKCNTYINMLRELKNNNVNIYNTASPSSMYSVWQKLCLFFSTYSFLFSTVFIVLMQLLGPFNILTEIAENYKCDLLDTGKKIYTYKSLVKIYEKSDFKNKSNSNRSYTSSYYSKKKSAKSASDYEMPSQKKKKKKKKIFSNFNYFATKQAKTMTTKNTESNITGKDKKEILDFNTDEEGGYQTTDCAFPNNKGVSFKNKKPEKKESKTNFYNVPKSMNIFDNEDIKNSFSKKRQTNSSEYYNNGKEKKNIEGPIKNDNNNKKDNILYSKNESSNDENSGMISTSSSTSNRESSYYEWTDSDMSFGFMKNEKKDVNDWGMSKNRNDQNEKEEQGTSKDINMNSSINEKYILEKKDKGINSCRQNLFSRVINFISNIYNILLKKYGIFVLFFFIYLFTLMHILDFKRNNNIVSEIILYNLYRSYLIFIIAAQIIYASWIFGMKMQMIQCGVISCLMNFMTWIVILPLIFIVYSEEYTMTKLIIIGLFLNIITIIISYIEVIKKIKIQEKLCTSHKNKHDEMIQKLNKIVIFKKCLYWLYIGNLEILRRNLNIAMSGSEKKYIPFFWIFFFKYINSSMLIVIIIYNTKEYFFNMKDVFRATFSLKVELFSICMIFFGSFCVLVRNLLKDHYMPQNIVIPSIPLGVHEKERKRYIFPN</sequence>
<feature type="region of interest" description="Disordered" evidence="1">
    <location>
        <begin position="612"/>
        <end position="680"/>
    </location>
</feature>
<feature type="transmembrane region" description="Helical" evidence="2">
    <location>
        <begin position="66"/>
        <end position="86"/>
    </location>
</feature>
<feature type="transmembrane region" description="Helical" evidence="2">
    <location>
        <begin position="270"/>
        <end position="294"/>
    </location>
</feature>
<feature type="transmembrane region" description="Helical" evidence="2">
    <location>
        <begin position="771"/>
        <end position="789"/>
    </location>
</feature>
<feature type="transmembrane region" description="Helical" evidence="2">
    <location>
        <begin position="809"/>
        <end position="828"/>
    </location>
</feature>
<evidence type="ECO:0000313" key="3">
    <source>
        <dbReference type="EMBL" id="SCM01749.1"/>
    </source>
</evidence>
<keyword evidence="2" id="KW-1133">Transmembrane helix</keyword>
<evidence type="ECO:0000256" key="1">
    <source>
        <dbReference type="SAM" id="MobiDB-lite"/>
    </source>
</evidence>
<keyword evidence="2" id="KW-0472">Membrane</keyword>
<reference evidence="3 4" key="1">
    <citation type="submission" date="2016-08" db="EMBL/GenBank/DDBJ databases">
        <authorList>
            <consortium name="Pathogen Informatics"/>
        </authorList>
    </citation>
    <scope>NUCLEOTIDE SEQUENCE [LARGE SCALE GENOMIC DNA]</scope>
    <source>
        <strain evidence="3 4">DS</strain>
    </source>
</reference>
<feature type="transmembrane region" description="Helical" evidence="2">
    <location>
        <begin position="347"/>
        <end position="366"/>
    </location>
</feature>
<feature type="transmembrane region" description="Helical" evidence="2">
    <location>
        <begin position="864"/>
        <end position="886"/>
    </location>
</feature>
<proteinExistence type="predicted"/>
<feature type="transmembrane region" description="Helical" evidence="2">
    <location>
        <begin position="141"/>
        <end position="159"/>
    </location>
</feature>
<feature type="transmembrane region" description="Helical" evidence="2">
    <location>
        <begin position="835"/>
        <end position="858"/>
    </location>
</feature>
<gene>
    <name evidence="3" type="ORF">PCHDS_000062400</name>
</gene>
<evidence type="ECO:0000313" key="4">
    <source>
        <dbReference type="Proteomes" id="UP000507536"/>
    </source>
</evidence>
<dbReference type="Proteomes" id="UP000507536">
    <property type="component" value="Chromosome 4"/>
</dbReference>